<dbReference type="Proteomes" id="UP000568158">
    <property type="component" value="Unassembled WGS sequence"/>
</dbReference>
<organism evidence="3 4">
    <name type="scientific">Dekkera bruxellensis</name>
    <name type="common">Brettanomyces custersii</name>
    <dbReference type="NCBI Taxonomy" id="5007"/>
    <lineage>
        <taxon>Eukaryota</taxon>
        <taxon>Fungi</taxon>
        <taxon>Dikarya</taxon>
        <taxon>Ascomycota</taxon>
        <taxon>Saccharomycotina</taxon>
        <taxon>Pichiomycetes</taxon>
        <taxon>Pichiales</taxon>
        <taxon>Pichiaceae</taxon>
        <taxon>Brettanomyces</taxon>
    </lineage>
</organism>
<name>A0A8H6BEQ7_DEKBR</name>
<feature type="transmembrane region" description="Helical" evidence="1">
    <location>
        <begin position="575"/>
        <end position="598"/>
    </location>
</feature>
<comment type="caution">
    <text evidence="3">The sequence shown here is derived from an EMBL/GenBank/DDBJ whole genome shotgun (WGS) entry which is preliminary data.</text>
</comment>
<dbReference type="InterPro" id="IPR007245">
    <property type="entry name" value="PIG-T"/>
</dbReference>
<evidence type="ECO:0008006" key="5">
    <source>
        <dbReference type="Google" id="ProtNLM"/>
    </source>
</evidence>
<sequence length="641" mass="72528">MHFLTQLAAFLLTGQFVRSALGCSLDNQTQNSTLESNSSIKIPTQEHDLRIRHQKITNFSYPGEEYLEIRPLERNNILLSFNFESNHSCGLYHKEGDTIHYDTFPKAIGSILRDTNTRELHLRFGQGWYDSDVWGKLPRQGFENGGSGVELWALIESDTRMEAMTQWNQLVNYLSGLFCASLNFIDSSSTTSPVTLFQPDDSAFLNIPLKSQLHLFRSALPREPVCTENLTPFLKILPTKGKAGIASLLTGRKVFDSEWSSMAVDIFTICESPTNCHYQIKQSIDLVKNVPRVLERNIMPIPKPIPGDELRCDTSKKHDLFHCFPLPESNKLDFDLWDLFGRVIHGGPLMESKISSVCVDTDRSAWNITLNAMLPLSELEETRSGKTCYNIDTGADYDIRFSTNDSTQITPLENPPIYASRSLSGYSQDSGGFRIDIFNPTDENLDVVIFETFPWFVKLYLHTLSIAVNGTTMYDISDNVINSVINEIIYNPAVDRKSPSHLELMTKIPANTKVKLSIDFDKAMLLYAEYPPDANHGFEIEPAVIAIMNPDTREPIYQMRTTTALLTLPTPDFSMPYNVIILTSTVMAMTFGSFFNLLTKRTVTEEEAEEIIEHTPIRRAIKKIKQTVKVLKSKIGNIKKE</sequence>
<feature type="signal peptide" evidence="2">
    <location>
        <begin position="1"/>
        <end position="22"/>
    </location>
</feature>
<keyword evidence="2" id="KW-0732">Signal</keyword>
<proteinExistence type="predicted"/>
<dbReference type="Pfam" id="PF04113">
    <property type="entry name" value="Gpi16"/>
    <property type="match status" value="1"/>
</dbReference>
<feature type="chain" id="PRO_5034485390" description="GPI transamidase component GPI16" evidence="2">
    <location>
        <begin position="23"/>
        <end position="641"/>
    </location>
</feature>
<dbReference type="AlphaFoldDB" id="A0A8H6BEQ7"/>
<evidence type="ECO:0000313" key="4">
    <source>
        <dbReference type="Proteomes" id="UP000568158"/>
    </source>
</evidence>
<reference evidence="3 4" key="1">
    <citation type="journal article" date="2020" name="Appl. Microbiol. Biotechnol.">
        <title>Targeted gene deletion in Brettanomyces bruxellensis with an expression-free CRISPR-Cas9 system.</title>
        <authorList>
            <person name="Varela C."/>
            <person name="Bartel C."/>
            <person name="Onetto C."/>
            <person name="Borneman A."/>
        </authorList>
    </citation>
    <scope>NUCLEOTIDE SEQUENCE [LARGE SCALE GENOMIC DNA]</scope>
    <source>
        <strain evidence="3 4">AWRI1613</strain>
    </source>
</reference>
<evidence type="ECO:0000256" key="1">
    <source>
        <dbReference type="SAM" id="Phobius"/>
    </source>
</evidence>
<gene>
    <name evidence="3" type="ORF">HII12_002978</name>
</gene>
<keyword evidence="1" id="KW-0812">Transmembrane</keyword>
<evidence type="ECO:0000313" key="3">
    <source>
        <dbReference type="EMBL" id="KAF6010271.1"/>
    </source>
</evidence>
<dbReference type="PANTHER" id="PTHR12959:SF11">
    <property type="entry name" value="GPI TRANSAMIDASE COMPONENT PIG-T"/>
    <property type="match status" value="1"/>
</dbReference>
<dbReference type="GO" id="GO:0042765">
    <property type="term" value="C:GPI-anchor transamidase complex"/>
    <property type="evidence" value="ECO:0007669"/>
    <property type="project" value="InterPro"/>
</dbReference>
<dbReference type="GO" id="GO:0016255">
    <property type="term" value="P:attachment of GPI anchor to protein"/>
    <property type="evidence" value="ECO:0007669"/>
    <property type="project" value="InterPro"/>
</dbReference>
<keyword evidence="1" id="KW-1133">Transmembrane helix</keyword>
<keyword evidence="1" id="KW-0472">Membrane</keyword>
<dbReference type="EMBL" id="JABCYN010000027">
    <property type="protein sequence ID" value="KAF6010271.1"/>
    <property type="molecule type" value="Genomic_DNA"/>
</dbReference>
<protein>
    <recommendedName>
        <fullName evidence="5">GPI transamidase component GPI16</fullName>
    </recommendedName>
</protein>
<dbReference type="PANTHER" id="PTHR12959">
    <property type="entry name" value="GPI TRANSAMIDASE COMPONENT PIG-T-RELATED"/>
    <property type="match status" value="1"/>
</dbReference>
<evidence type="ECO:0000256" key="2">
    <source>
        <dbReference type="SAM" id="SignalP"/>
    </source>
</evidence>
<accession>A0A8H6BEQ7</accession>